<keyword evidence="2" id="KW-1185">Reference proteome</keyword>
<dbReference type="EMBL" id="JAWJZB010000001">
    <property type="protein sequence ID" value="MDV5087370.1"/>
    <property type="molecule type" value="Genomic_DNA"/>
</dbReference>
<proteinExistence type="predicted"/>
<reference evidence="1 2" key="1">
    <citation type="submission" date="2023-10" db="EMBL/GenBank/DDBJ databases">
        <title>Veillonella sp. nov., isolated from a pig farm feces dump.</title>
        <authorList>
            <person name="Chang Y.-H."/>
        </authorList>
    </citation>
    <scope>NUCLEOTIDE SEQUENCE [LARGE SCALE GENOMIC DNA]</scope>
    <source>
        <strain evidence="1 2">YH-vei2233</strain>
    </source>
</reference>
<dbReference type="Gene3D" id="3.40.30.10">
    <property type="entry name" value="Glutaredoxin"/>
    <property type="match status" value="1"/>
</dbReference>
<evidence type="ECO:0000313" key="1">
    <source>
        <dbReference type="EMBL" id="MDV5087370.1"/>
    </source>
</evidence>
<dbReference type="InterPro" id="IPR036249">
    <property type="entry name" value="Thioredoxin-like_sf"/>
</dbReference>
<accession>A0ABU3Z627</accession>
<evidence type="ECO:0000313" key="2">
    <source>
        <dbReference type="Proteomes" id="UP001272515"/>
    </source>
</evidence>
<protein>
    <submittedName>
        <fullName evidence="1">Uncharacterized protein</fullName>
    </submittedName>
</protein>
<dbReference type="SUPFAM" id="SSF52833">
    <property type="entry name" value="Thioredoxin-like"/>
    <property type="match status" value="1"/>
</dbReference>
<organism evidence="1 2">
    <name type="scientific">Veillonella absiana</name>
    <dbReference type="NCBI Taxonomy" id="3079305"/>
    <lineage>
        <taxon>Bacteria</taxon>
        <taxon>Bacillati</taxon>
        <taxon>Bacillota</taxon>
        <taxon>Negativicutes</taxon>
        <taxon>Veillonellales</taxon>
        <taxon>Veillonellaceae</taxon>
        <taxon>Veillonella</taxon>
    </lineage>
</organism>
<sequence>MYQFEAQYHQEQVKESIGNNFLEPYGFESNLVPFLDAHPDIELEIVSGGLFTQNNRIGDFPHMAVANEQIHQMYSVEFGTAYNNLITDGSLVLNSLDAAIGFGLLRDQLPQTQWIHVAQDLQNAFYQQGRSLSDVTLYEEVATKYGLDGGQIKTAFIEAQKTTTMHPDFKRAMELGAQSFPTFVLEKDGQYYDMRSQGDTVEAMENCLSRVTG</sequence>
<gene>
    <name evidence="1" type="ORF">RVY80_00675</name>
</gene>
<dbReference type="Proteomes" id="UP001272515">
    <property type="component" value="Unassembled WGS sequence"/>
</dbReference>
<dbReference type="Gene3D" id="1.10.472.60">
    <property type="entry name" value="putative protein disulfide isomerase domain"/>
    <property type="match status" value="1"/>
</dbReference>
<comment type="caution">
    <text evidence="1">The sequence shown here is derived from an EMBL/GenBank/DDBJ whole genome shotgun (WGS) entry which is preliminary data.</text>
</comment>
<name>A0ABU3Z627_9FIRM</name>